<feature type="domain" description="Extradiol ring-cleavage dioxygenase class III enzyme subunit B" evidence="6">
    <location>
        <begin position="31"/>
        <end position="174"/>
    </location>
</feature>
<evidence type="ECO:0000313" key="7">
    <source>
        <dbReference type="EMBL" id="SLK12697.1"/>
    </source>
</evidence>
<protein>
    <submittedName>
        <fullName evidence="7">Catalytic LigB subunit of aromatic ring-opening dioxygenase</fullName>
    </submittedName>
</protein>
<evidence type="ECO:0000256" key="2">
    <source>
        <dbReference type="ARBA" id="ARBA00007581"/>
    </source>
</evidence>
<evidence type="ECO:0000259" key="6">
    <source>
        <dbReference type="Pfam" id="PF02900"/>
    </source>
</evidence>
<keyword evidence="3" id="KW-0479">Metal-binding</keyword>
<accession>A0A1U6IXF8</accession>
<evidence type="ECO:0000313" key="8">
    <source>
        <dbReference type="Proteomes" id="UP000190989"/>
    </source>
</evidence>
<dbReference type="InterPro" id="IPR014436">
    <property type="entry name" value="Extradiol_dOase_DODA"/>
</dbReference>
<dbReference type="PANTHER" id="PTHR30096">
    <property type="entry name" value="4,5-DOPA DIOXYGENASE EXTRADIOL-LIKE PROTEIN"/>
    <property type="match status" value="1"/>
</dbReference>
<dbReference type="GO" id="GO:0008198">
    <property type="term" value="F:ferrous iron binding"/>
    <property type="evidence" value="ECO:0007669"/>
    <property type="project" value="InterPro"/>
</dbReference>
<dbReference type="SUPFAM" id="SSF53213">
    <property type="entry name" value="LigB-like"/>
    <property type="match status" value="1"/>
</dbReference>
<evidence type="ECO:0000256" key="3">
    <source>
        <dbReference type="ARBA" id="ARBA00022723"/>
    </source>
</evidence>
<dbReference type="GO" id="GO:0016702">
    <property type="term" value="F:oxidoreductase activity, acting on single donors with incorporation of molecular oxygen, incorporation of two atoms of oxygen"/>
    <property type="evidence" value="ECO:0007669"/>
    <property type="project" value="UniProtKB-ARBA"/>
</dbReference>
<gene>
    <name evidence="7" type="ORF">SAMN06295987_12113</name>
</gene>
<keyword evidence="7" id="KW-0223">Dioxygenase</keyword>
<comment type="cofactor">
    <cofactor evidence="1">
        <name>Zn(2+)</name>
        <dbReference type="ChEBI" id="CHEBI:29105"/>
    </cofactor>
</comment>
<evidence type="ECO:0000256" key="5">
    <source>
        <dbReference type="ARBA" id="ARBA00023002"/>
    </source>
</evidence>
<comment type="similarity">
    <text evidence="2">Belongs to the DODA-type extradiol aromatic ring-opening dioxygenase family.</text>
</comment>
<dbReference type="PANTHER" id="PTHR30096:SF0">
    <property type="entry name" value="4,5-DOPA DIOXYGENASE EXTRADIOL-LIKE PROTEIN"/>
    <property type="match status" value="1"/>
</dbReference>
<dbReference type="Proteomes" id="UP000190989">
    <property type="component" value="Unassembled WGS sequence"/>
</dbReference>
<dbReference type="STRING" id="428990.SAMN06295987_12113"/>
<dbReference type="InterPro" id="IPR004183">
    <property type="entry name" value="Xdiol_dOase_suB"/>
</dbReference>
<keyword evidence="5" id="KW-0560">Oxidoreductase</keyword>
<dbReference type="Pfam" id="PF02900">
    <property type="entry name" value="LigB"/>
    <property type="match status" value="1"/>
</dbReference>
<dbReference type="Gene3D" id="3.40.830.10">
    <property type="entry name" value="LigB-like"/>
    <property type="match status" value="1"/>
</dbReference>
<dbReference type="AlphaFoldDB" id="A0A1U6IXF8"/>
<proteinExistence type="inferred from homology"/>
<dbReference type="EMBL" id="FVZE01000021">
    <property type="protein sequence ID" value="SLK12697.1"/>
    <property type="molecule type" value="Genomic_DNA"/>
</dbReference>
<dbReference type="CDD" id="cd07363">
    <property type="entry name" value="45_DOPA_Dioxygenase"/>
    <property type="match status" value="1"/>
</dbReference>
<name>A0A1U6IXF8_9SPHN</name>
<keyword evidence="8" id="KW-1185">Reference proteome</keyword>
<keyword evidence="4" id="KW-0862">Zinc</keyword>
<organism evidence="7 8">
    <name type="scientific">Novosphingobium mathurense</name>
    <dbReference type="NCBI Taxonomy" id="428990"/>
    <lineage>
        <taxon>Bacteria</taxon>
        <taxon>Pseudomonadati</taxon>
        <taxon>Pseudomonadota</taxon>
        <taxon>Alphaproteobacteria</taxon>
        <taxon>Sphingomonadales</taxon>
        <taxon>Sphingomonadaceae</taxon>
        <taxon>Novosphingobium</taxon>
    </lineage>
</organism>
<evidence type="ECO:0000256" key="1">
    <source>
        <dbReference type="ARBA" id="ARBA00001947"/>
    </source>
</evidence>
<sequence>MLVVETITRIRREHRDGKPIQAIARDLRLSRNRAGIGAGTDESRGFDHGTFSVMQAMRPEADLPVVQLSVRHDMDPSAHLLAGKALAPLRDEGILIMGSGLTYHNLRLWGPAATQPSAAFDAWLQNALVAKTSAEREAMLRNWTQAPAARVAHPREDHLLPLMVAIGAASEEAETCVYHQDEFMGSITASSFRFGEIRG</sequence>
<dbReference type="GO" id="GO:0008270">
    <property type="term" value="F:zinc ion binding"/>
    <property type="evidence" value="ECO:0007669"/>
    <property type="project" value="InterPro"/>
</dbReference>
<evidence type="ECO:0000256" key="4">
    <source>
        <dbReference type="ARBA" id="ARBA00022833"/>
    </source>
</evidence>
<reference evidence="8" key="1">
    <citation type="submission" date="2017-02" db="EMBL/GenBank/DDBJ databases">
        <authorList>
            <person name="Varghese N."/>
            <person name="Submissions S."/>
        </authorList>
    </citation>
    <scope>NUCLEOTIDE SEQUENCE [LARGE SCALE GENOMIC DNA]</scope>
    <source>
        <strain evidence="8">SM117</strain>
    </source>
</reference>